<sequence>MLTGIGGTGVLTISAIIGMAAHLQNKDSSILDMTGLAQKGGAVWSHIKVYEKGVLPFSHKISPASADLLLACDAVVATKPEIQEVISDEKTKSVINTNTIPVADFVTDRNLDFRSDHVVKVIEKQHKALSQSCQLLKLLNI</sequence>
<feature type="domain" description="Pyruvate/ketoisovalerate oxidoreductase catalytic" evidence="2">
    <location>
        <begin position="6"/>
        <end position="105"/>
    </location>
</feature>
<evidence type="ECO:0000256" key="1">
    <source>
        <dbReference type="ARBA" id="ARBA00023002"/>
    </source>
</evidence>
<accession>D6PDI7</accession>
<dbReference type="Pfam" id="PF01558">
    <property type="entry name" value="POR"/>
    <property type="match status" value="1"/>
</dbReference>
<dbReference type="InterPro" id="IPR019752">
    <property type="entry name" value="Pyrv/ketoisovalerate_OxRed_cat"/>
</dbReference>
<organism evidence="3">
    <name type="scientific">uncultured marine bacterium MedDCM-OCT-S05-C259</name>
    <dbReference type="NCBI Taxonomy" id="743065"/>
    <lineage>
        <taxon>Bacteria</taxon>
        <taxon>environmental samples</taxon>
    </lineage>
</organism>
<name>D6PDI7_9BACT</name>
<reference evidence="3" key="1">
    <citation type="journal article" date="2010" name="ISME J.">
        <title>Metagenome of the Mediterranean deep chlorophyll maximum studied by direct and fosmid library 454 pyrosequencing.</title>
        <authorList>
            <person name="Ghai R."/>
            <person name="Martin-Cuadrado A.B."/>
            <person name="Molto A.G."/>
            <person name="Heredia I.G."/>
            <person name="Cabrera R."/>
            <person name="Martin J."/>
            <person name="Verdu M."/>
            <person name="Deschamps P."/>
            <person name="Moreira D."/>
            <person name="Lopez-Garcia P."/>
            <person name="Mira A."/>
            <person name="Rodriguez-Valera F."/>
        </authorList>
    </citation>
    <scope>NUCLEOTIDE SEQUENCE</scope>
</reference>
<dbReference type="EMBL" id="GU942997">
    <property type="protein sequence ID" value="ADD93788.1"/>
    <property type="molecule type" value="Genomic_DNA"/>
</dbReference>
<evidence type="ECO:0000313" key="3">
    <source>
        <dbReference type="EMBL" id="ADD93788.1"/>
    </source>
</evidence>
<dbReference type="PANTHER" id="PTHR43854">
    <property type="entry name" value="INDOLEPYRUVATE OXIDOREDUCTASE SUBUNIT IORB"/>
    <property type="match status" value="1"/>
</dbReference>
<dbReference type="GO" id="GO:0016903">
    <property type="term" value="F:oxidoreductase activity, acting on the aldehyde or oxo group of donors"/>
    <property type="evidence" value="ECO:0007669"/>
    <property type="project" value="InterPro"/>
</dbReference>
<evidence type="ECO:0000259" key="2">
    <source>
        <dbReference type="Pfam" id="PF01558"/>
    </source>
</evidence>
<keyword evidence="1" id="KW-0560">Oxidoreductase</keyword>
<dbReference type="InterPro" id="IPR052198">
    <property type="entry name" value="IorB_Oxidoreductase"/>
</dbReference>
<proteinExistence type="predicted"/>
<dbReference type="SUPFAM" id="SSF53323">
    <property type="entry name" value="Pyruvate-ferredoxin oxidoreductase, PFOR, domain III"/>
    <property type="match status" value="1"/>
</dbReference>
<dbReference type="PANTHER" id="PTHR43854:SF1">
    <property type="entry name" value="INDOLEPYRUVATE OXIDOREDUCTASE SUBUNIT IORB"/>
    <property type="match status" value="1"/>
</dbReference>
<dbReference type="InterPro" id="IPR002869">
    <property type="entry name" value="Pyrv_flavodox_OxRed_cen"/>
</dbReference>
<protein>
    <recommendedName>
        <fullName evidence="2">Pyruvate/ketoisovalerate oxidoreductase catalytic domain-containing protein</fullName>
    </recommendedName>
</protein>
<dbReference type="AlphaFoldDB" id="D6PDI7"/>
<dbReference type="Gene3D" id="3.40.920.10">
    <property type="entry name" value="Pyruvate-ferredoxin oxidoreductase, PFOR, domain III"/>
    <property type="match status" value="1"/>
</dbReference>